<proteinExistence type="predicted"/>
<comment type="caution">
    <text evidence="2">The sequence shown here is derived from an EMBL/GenBank/DDBJ whole genome shotgun (WGS) entry which is preliminary data.</text>
</comment>
<feature type="domain" description="Peptidase M14" evidence="1">
    <location>
        <begin position="81"/>
        <end position="215"/>
    </location>
</feature>
<dbReference type="CDD" id="cd06241">
    <property type="entry name" value="M14-like"/>
    <property type="match status" value="1"/>
</dbReference>
<dbReference type="AlphaFoldDB" id="A0A2P8E0M1"/>
<evidence type="ECO:0000259" key="1">
    <source>
        <dbReference type="Pfam" id="PF00246"/>
    </source>
</evidence>
<dbReference type="GO" id="GO:0004181">
    <property type="term" value="F:metallocarboxypeptidase activity"/>
    <property type="evidence" value="ECO:0007669"/>
    <property type="project" value="InterPro"/>
</dbReference>
<dbReference type="GO" id="GO:0006508">
    <property type="term" value="P:proteolysis"/>
    <property type="evidence" value="ECO:0007669"/>
    <property type="project" value="InterPro"/>
</dbReference>
<name>A0A2P8E0M1_9BACT</name>
<dbReference type="Pfam" id="PF00246">
    <property type="entry name" value="Peptidase_M14"/>
    <property type="match status" value="1"/>
</dbReference>
<dbReference type="EMBL" id="PYGF01000008">
    <property type="protein sequence ID" value="PSL02947.1"/>
    <property type="molecule type" value="Genomic_DNA"/>
</dbReference>
<accession>A0A2P8E0M1</accession>
<dbReference type="GO" id="GO:0008270">
    <property type="term" value="F:zinc ion binding"/>
    <property type="evidence" value="ECO:0007669"/>
    <property type="project" value="InterPro"/>
</dbReference>
<dbReference type="Proteomes" id="UP000240708">
    <property type="component" value="Unassembled WGS sequence"/>
</dbReference>
<keyword evidence="2" id="KW-0378">Hydrolase</keyword>
<sequence length="616" mass="71064">MEYLKRNSYYFYESISNFNNSNSLKLFSGINQSFLPNSGMKKSLLSVVALLYSCLISAQSQYPTLFEASQGRETPVYTDVIQYFRTLAQDFEEVRMVEMGTTDAGLPLHVVLYDREKIFDPKKWHETGRLVVFINNGIHPGEPDGIDASMMFLRDILLGKQRVPNDLALAIIPVYNIGGHLNRGSFSRVNQNGPEAYGFRGNARNYDLNRDFIKADTKNSRSFQLIFNWLKPQIFIDTHVSNGADYQHVMTLISTQHNRLGGKTGEYLENELNPKLYQGMKAKGFPMVPYVNAWGGKPEDGWSQFKDSGRYSSGYAALFSTLSFMPETHMLKPYDQRVLSTYALFQTFMEIAEQDAAKIVALVQTDREAKKSQRQFDLNHTLDREKFKLIEYKGFESGQRSSEVSGHSRLYYDRTKPFTKEVKFYDTYQAGINIPKPKAYIIPQGWFHVLENLQRNAVTLEPLKSDTLLPVTVYHIADFQTAQRPFEGHYLHSNVQVEKSQALMRFREGDILVPMNQENNRYIMEVLEPQGEDSFFAWNFFDTILQAKEGYSAYVFEDLAAAFLSQNPEVRQELEKAKASDPELAKSGPAQLRWVYERSPWKEKEHNRYPVFRIEQ</sequence>
<evidence type="ECO:0000313" key="3">
    <source>
        <dbReference type="Proteomes" id="UP000240708"/>
    </source>
</evidence>
<keyword evidence="2" id="KW-0121">Carboxypeptidase</keyword>
<keyword evidence="2" id="KW-0645">Protease</keyword>
<keyword evidence="3" id="KW-1185">Reference proteome</keyword>
<protein>
    <submittedName>
        <fullName evidence="2">Zinc carboxypeptidase</fullName>
    </submittedName>
</protein>
<reference evidence="2 3" key="1">
    <citation type="submission" date="2018-03" db="EMBL/GenBank/DDBJ databases">
        <title>Genomic Encyclopedia of Archaeal and Bacterial Type Strains, Phase II (KMG-II): from individual species to whole genera.</title>
        <authorList>
            <person name="Goeker M."/>
        </authorList>
    </citation>
    <scope>NUCLEOTIDE SEQUENCE [LARGE SCALE GENOMIC DNA]</scope>
    <source>
        <strain evidence="2 3">DSM 28057</strain>
    </source>
</reference>
<gene>
    <name evidence="2" type="ORF">CLV48_10856</name>
</gene>
<evidence type="ECO:0000313" key="2">
    <source>
        <dbReference type="EMBL" id="PSL02947.1"/>
    </source>
</evidence>
<organism evidence="2 3">
    <name type="scientific">Cecembia rubra</name>
    <dbReference type="NCBI Taxonomy" id="1485585"/>
    <lineage>
        <taxon>Bacteria</taxon>
        <taxon>Pseudomonadati</taxon>
        <taxon>Bacteroidota</taxon>
        <taxon>Cytophagia</taxon>
        <taxon>Cytophagales</taxon>
        <taxon>Cyclobacteriaceae</taxon>
        <taxon>Cecembia</taxon>
    </lineage>
</organism>
<dbReference type="SUPFAM" id="SSF53187">
    <property type="entry name" value="Zn-dependent exopeptidases"/>
    <property type="match status" value="1"/>
</dbReference>
<dbReference type="Gene3D" id="3.40.630.10">
    <property type="entry name" value="Zn peptidases"/>
    <property type="match status" value="1"/>
</dbReference>
<dbReference type="InterPro" id="IPR000834">
    <property type="entry name" value="Peptidase_M14"/>
</dbReference>